<name>A0A8T0K7Z6_PHAAN</name>
<dbReference type="Proteomes" id="UP000743370">
    <property type="component" value="Unassembled WGS sequence"/>
</dbReference>
<reference evidence="3 4" key="1">
    <citation type="submission" date="2020-05" db="EMBL/GenBank/DDBJ databases">
        <title>Vigna angularis (adzuki bean) Var. LongXiaoDou No. 4 denovo assembly.</title>
        <authorList>
            <person name="Xiang H."/>
        </authorList>
    </citation>
    <scope>NUCLEOTIDE SEQUENCE [LARGE SCALE GENOMIC DNA]</scope>
    <source>
        <tissue evidence="3">Leaf</tissue>
    </source>
</reference>
<evidence type="ECO:0000259" key="2">
    <source>
        <dbReference type="PROSITE" id="PS52045"/>
    </source>
</evidence>
<dbReference type="Pfam" id="PF14365">
    <property type="entry name" value="Neprosin_AP"/>
    <property type="match status" value="1"/>
</dbReference>
<protein>
    <recommendedName>
        <fullName evidence="2">Neprosin PEP catalytic domain-containing protein</fullName>
    </recommendedName>
</protein>
<feature type="domain" description="Neprosin PEP catalytic" evidence="2">
    <location>
        <begin position="137"/>
        <end position="393"/>
    </location>
</feature>
<accession>A0A8T0K7Z6</accession>
<dbReference type="PROSITE" id="PS52045">
    <property type="entry name" value="NEPROSIN_PEP_CD"/>
    <property type="match status" value="1"/>
</dbReference>
<organism evidence="3 4">
    <name type="scientific">Phaseolus angularis</name>
    <name type="common">Azuki bean</name>
    <name type="synonym">Vigna angularis</name>
    <dbReference type="NCBI Taxonomy" id="3914"/>
    <lineage>
        <taxon>Eukaryota</taxon>
        <taxon>Viridiplantae</taxon>
        <taxon>Streptophyta</taxon>
        <taxon>Embryophyta</taxon>
        <taxon>Tracheophyta</taxon>
        <taxon>Spermatophyta</taxon>
        <taxon>Magnoliopsida</taxon>
        <taxon>eudicotyledons</taxon>
        <taxon>Gunneridae</taxon>
        <taxon>Pentapetalae</taxon>
        <taxon>rosids</taxon>
        <taxon>fabids</taxon>
        <taxon>Fabales</taxon>
        <taxon>Fabaceae</taxon>
        <taxon>Papilionoideae</taxon>
        <taxon>50 kb inversion clade</taxon>
        <taxon>NPAAA clade</taxon>
        <taxon>indigoferoid/millettioid clade</taxon>
        <taxon>Phaseoleae</taxon>
        <taxon>Vigna</taxon>
    </lineage>
</organism>
<sequence length="394" mass="45034">MIHVLFFVLHFLSTHICHKVEGTQTILKEDLELERQLRLINKPPSKSIHTEFGDIIDCIDIYKQPSMDHPLLKDHKLQRKPNFHTGFGQSSKKNLETKFMFELSKDECLKGTVPILRTTKEDLIREQSMLNDHILIKDLPGVHFAEFFLRPRYAPYYGVAGTNSIYNPHIDSKFQISMSHIWVESGTVESTNKISLGWHVAPELYGDYSSHIYTSWTVDNFKKTGCYNLRCAGFVQTNKLFHLGQRITNVSIYGGPTIDSFIAISQINVCIYFQDSKTKNWWIIINNKFIGYFPAKLFTNMSSADHVGWGGRTKTRPGTDSPQMGSGHFPENGGCYFREMWFRDGGDLPRGPEPSQIYPILDKPTCYDIKNYGDKGRHFGYYIEFGGPGGSCGD</sequence>
<evidence type="ECO:0000256" key="1">
    <source>
        <dbReference type="SAM" id="SignalP"/>
    </source>
</evidence>
<dbReference type="InterPro" id="IPR025521">
    <property type="entry name" value="Neprosin_propep"/>
</dbReference>
<comment type="caution">
    <text evidence="3">The sequence shown here is derived from an EMBL/GenBank/DDBJ whole genome shotgun (WGS) entry which is preliminary data.</text>
</comment>
<dbReference type="Pfam" id="PF03080">
    <property type="entry name" value="Neprosin"/>
    <property type="match status" value="1"/>
</dbReference>
<keyword evidence="1" id="KW-0732">Signal</keyword>
<gene>
    <name evidence="3" type="ORF">HKW66_Vig0072450</name>
</gene>
<dbReference type="InterPro" id="IPR053168">
    <property type="entry name" value="Glutamic_endopeptidase"/>
</dbReference>
<evidence type="ECO:0000313" key="3">
    <source>
        <dbReference type="EMBL" id="KAG2395379.1"/>
    </source>
</evidence>
<dbReference type="Gene3D" id="3.90.1320.10">
    <property type="entry name" value="Outer-capsid protein sigma 3, large lobe"/>
    <property type="match status" value="1"/>
</dbReference>
<dbReference type="PANTHER" id="PTHR31589:SF223">
    <property type="entry name" value="PROTEIN, PUTATIVE (DUF239)-RELATED"/>
    <property type="match status" value="1"/>
</dbReference>
<dbReference type="EMBL" id="JABFOF010000006">
    <property type="protein sequence ID" value="KAG2395379.1"/>
    <property type="molecule type" value="Genomic_DNA"/>
</dbReference>
<feature type="chain" id="PRO_5035847255" description="Neprosin PEP catalytic domain-containing protein" evidence="1">
    <location>
        <begin position="23"/>
        <end position="394"/>
    </location>
</feature>
<evidence type="ECO:0000313" key="4">
    <source>
        <dbReference type="Proteomes" id="UP000743370"/>
    </source>
</evidence>
<feature type="signal peptide" evidence="1">
    <location>
        <begin position="1"/>
        <end position="22"/>
    </location>
</feature>
<dbReference type="InterPro" id="IPR004314">
    <property type="entry name" value="Neprosin"/>
</dbReference>
<dbReference type="PANTHER" id="PTHR31589">
    <property type="entry name" value="PROTEIN, PUTATIVE (DUF239)-RELATED-RELATED"/>
    <property type="match status" value="1"/>
</dbReference>
<dbReference type="AlphaFoldDB" id="A0A8T0K7Z6"/>
<proteinExistence type="predicted"/>